<reference evidence="4" key="2">
    <citation type="submission" date="2023-07" db="EMBL/GenBank/DDBJ databases">
        <title>Duganella aceri sp. nov., isolated from tree sap.</title>
        <authorList>
            <person name="Kim I.S."/>
        </authorList>
    </citation>
    <scope>NUCLEOTIDE SEQUENCE [LARGE SCALE GENOMIC DNA]</scope>
    <source>
        <strain evidence="4">SAP-35</strain>
    </source>
</reference>
<name>A0ABX0FSZ5_9BURK</name>
<dbReference type="InterPro" id="IPR052734">
    <property type="entry name" value="Nod_factor_acetyltransferase"/>
</dbReference>
<sequence length="339" mass="36659">MREGLWDKARGIGIILVVFGHIMRSLTAAHVAGENNPLAFTDFALYTFHMPLFFMLAGINAARSLGKDNFIKSKIPTIVYPYLLWSVINGVMQLLSPVAANNALPLSALAQILWQPVFHYWFLHTLFICVVLAYLVGPNKVRLAVFAAVIYPIGVYLRPQIPALGNPMIFMVFYAAGILLSDRVKGVVARSATPLGVAATAAGLAAAIYVAGQLGGYTDPSALGAAVLGILLVLQLAYLLPDAGPMRIIALLGLASMPIYLVHMLCGAVVRMVLIKVFHTTNFPLHLVAGVVFALLLPTIFFYCAYRLGIERWFGFAGGEQAFGRFGFKQGGQLEKSSS</sequence>
<proteinExistence type="predicted"/>
<protein>
    <submittedName>
        <fullName evidence="3">Acyltransferase</fullName>
    </submittedName>
</protein>
<organism evidence="3 4">
    <name type="scientific">Duganella aceris</name>
    <dbReference type="NCBI Taxonomy" id="2703883"/>
    <lineage>
        <taxon>Bacteria</taxon>
        <taxon>Pseudomonadati</taxon>
        <taxon>Pseudomonadota</taxon>
        <taxon>Betaproteobacteria</taxon>
        <taxon>Burkholderiales</taxon>
        <taxon>Oxalobacteraceae</taxon>
        <taxon>Telluria group</taxon>
        <taxon>Duganella</taxon>
    </lineage>
</organism>
<evidence type="ECO:0000259" key="2">
    <source>
        <dbReference type="Pfam" id="PF01757"/>
    </source>
</evidence>
<evidence type="ECO:0000313" key="4">
    <source>
        <dbReference type="Proteomes" id="UP000666369"/>
    </source>
</evidence>
<dbReference type="PANTHER" id="PTHR37312:SF1">
    <property type="entry name" value="MEMBRANE-BOUND ACYLTRANSFERASE YKRP-RELATED"/>
    <property type="match status" value="1"/>
</dbReference>
<keyword evidence="3" id="KW-0012">Acyltransferase</keyword>
<keyword evidence="3" id="KW-0808">Transferase</keyword>
<dbReference type="GO" id="GO:0016746">
    <property type="term" value="F:acyltransferase activity"/>
    <property type="evidence" value="ECO:0007669"/>
    <property type="project" value="UniProtKB-KW"/>
</dbReference>
<evidence type="ECO:0000256" key="1">
    <source>
        <dbReference type="SAM" id="Phobius"/>
    </source>
</evidence>
<keyword evidence="4" id="KW-1185">Reference proteome</keyword>
<feature type="transmembrane region" description="Helical" evidence="1">
    <location>
        <begin position="163"/>
        <end position="180"/>
    </location>
</feature>
<feature type="transmembrane region" description="Helical" evidence="1">
    <location>
        <begin position="12"/>
        <end position="31"/>
    </location>
</feature>
<keyword evidence="1" id="KW-0472">Membrane</keyword>
<feature type="transmembrane region" description="Helical" evidence="1">
    <location>
        <begin position="223"/>
        <end position="241"/>
    </location>
</feature>
<evidence type="ECO:0000313" key="3">
    <source>
        <dbReference type="EMBL" id="NGZ87820.1"/>
    </source>
</evidence>
<feature type="transmembrane region" description="Helical" evidence="1">
    <location>
        <begin position="118"/>
        <end position="136"/>
    </location>
</feature>
<dbReference type="RefSeq" id="WP_166107931.1">
    <property type="nucleotide sequence ID" value="NZ_JAADJT010000014.1"/>
</dbReference>
<keyword evidence="1" id="KW-0812">Transmembrane</keyword>
<comment type="caution">
    <text evidence="3">The sequence shown here is derived from an EMBL/GenBank/DDBJ whole genome shotgun (WGS) entry which is preliminary data.</text>
</comment>
<gene>
    <name evidence="3" type="ORF">GW587_26615</name>
</gene>
<dbReference type="EMBL" id="JAADJT010000014">
    <property type="protein sequence ID" value="NGZ87820.1"/>
    <property type="molecule type" value="Genomic_DNA"/>
</dbReference>
<feature type="transmembrane region" description="Helical" evidence="1">
    <location>
        <begin position="248"/>
        <end position="273"/>
    </location>
</feature>
<feature type="transmembrane region" description="Helical" evidence="1">
    <location>
        <begin position="192"/>
        <end position="211"/>
    </location>
</feature>
<feature type="transmembrane region" description="Helical" evidence="1">
    <location>
        <begin position="78"/>
        <end position="98"/>
    </location>
</feature>
<dbReference type="PANTHER" id="PTHR37312">
    <property type="entry name" value="MEMBRANE-BOUND ACYLTRANSFERASE YKRP-RELATED"/>
    <property type="match status" value="1"/>
</dbReference>
<dbReference type="Pfam" id="PF01757">
    <property type="entry name" value="Acyl_transf_3"/>
    <property type="match status" value="1"/>
</dbReference>
<accession>A0ABX0FSZ5</accession>
<dbReference type="Proteomes" id="UP000666369">
    <property type="component" value="Unassembled WGS sequence"/>
</dbReference>
<feature type="domain" description="Acyltransferase 3" evidence="2">
    <location>
        <begin position="9"/>
        <end position="302"/>
    </location>
</feature>
<reference evidence="3 4" key="1">
    <citation type="submission" date="2020-01" db="EMBL/GenBank/DDBJ databases">
        <authorList>
            <person name="Lee S.D."/>
        </authorList>
    </citation>
    <scope>NUCLEOTIDE SEQUENCE [LARGE SCALE GENOMIC DNA]</scope>
    <source>
        <strain evidence="3 4">SAP-35</strain>
    </source>
</reference>
<dbReference type="InterPro" id="IPR002656">
    <property type="entry name" value="Acyl_transf_3_dom"/>
</dbReference>
<keyword evidence="1" id="KW-1133">Transmembrane helix</keyword>
<feature type="transmembrane region" description="Helical" evidence="1">
    <location>
        <begin position="285"/>
        <end position="306"/>
    </location>
</feature>
<feature type="transmembrane region" description="Helical" evidence="1">
    <location>
        <begin position="141"/>
        <end position="157"/>
    </location>
</feature>
<feature type="transmembrane region" description="Helical" evidence="1">
    <location>
        <begin position="43"/>
        <end position="66"/>
    </location>
</feature>